<evidence type="ECO:0000256" key="9">
    <source>
        <dbReference type="ARBA" id="ARBA00022840"/>
    </source>
</evidence>
<dbReference type="InterPro" id="IPR037006">
    <property type="entry name" value="CheA-like_homodim_sf"/>
</dbReference>
<dbReference type="Gene3D" id="3.30.565.10">
    <property type="entry name" value="Histidine kinase-like ATPase, C-terminal domain"/>
    <property type="match status" value="1"/>
</dbReference>
<dbReference type="Proteomes" id="UP001548590">
    <property type="component" value="Unassembled WGS sequence"/>
</dbReference>
<dbReference type="Pfam" id="PF02518">
    <property type="entry name" value="HATPase_c"/>
    <property type="match status" value="1"/>
</dbReference>
<evidence type="ECO:0000256" key="12">
    <source>
        <dbReference type="PROSITE-ProRule" id="PRU00110"/>
    </source>
</evidence>
<reference evidence="17 18" key="1">
    <citation type="submission" date="2024-07" db="EMBL/GenBank/DDBJ databases">
        <title>Uliginosibacterium paludis KCTC:42655.</title>
        <authorList>
            <person name="Kim M.K."/>
        </authorList>
    </citation>
    <scope>NUCLEOTIDE SEQUENCE [LARGE SCALE GENOMIC DNA]</scope>
    <source>
        <strain evidence="17 18">KCTC 42655</strain>
    </source>
</reference>
<dbReference type="Pfam" id="PF01627">
    <property type="entry name" value="Hpt"/>
    <property type="match status" value="1"/>
</dbReference>
<dbReference type="CDD" id="cd16916">
    <property type="entry name" value="HATPase_CheA-like"/>
    <property type="match status" value="1"/>
</dbReference>
<dbReference type="CDD" id="cd00088">
    <property type="entry name" value="HPT"/>
    <property type="match status" value="1"/>
</dbReference>
<dbReference type="EC" id="2.7.13.3" evidence="2"/>
<evidence type="ECO:0000256" key="2">
    <source>
        <dbReference type="ARBA" id="ARBA00012438"/>
    </source>
</evidence>
<feature type="region of interest" description="Disordered" evidence="13">
    <location>
        <begin position="141"/>
        <end position="247"/>
    </location>
</feature>
<dbReference type="SMART" id="SM01231">
    <property type="entry name" value="H-kinase_dim"/>
    <property type="match status" value="1"/>
</dbReference>
<dbReference type="CDD" id="cd00731">
    <property type="entry name" value="CheA_reg"/>
    <property type="match status" value="1"/>
</dbReference>
<keyword evidence="18" id="KW-1185">Reference proteome</keyword>
<comment type="caution">
    <text evidence="17">The sequence shown here is derived from an EMBL/GenBank/DDBJ whole genome shotgun (WGS) entry which is preliminary data.</text>
</comment>
<evidence type="ECO:0000256" key="8">
    <source>
        <dbReference type="ARBA" id="ARBA00022777"/>
    </source>
</evidence>
<evidence type="ECO:0000259" key="14">
    <source>
        <dbReference type="PROSITE" id="PS50109"/>
    </source>
</evidence>
<dbReference type="SMART" id="SM00260">
    <property type="entry name" value="CheW"/>
    <property type="match status" value="1"/>
</dbReference>
<name>A0ABV2CVY7_9RHOO</name>
<dbReference type="InterPro" id="IPR036061">
    <property type="entry name" value="CheW-like_dom_sf"/>
</dbReference>
<evidence type="ECO:0000256" key="13">
    <source>
        <dbReference type="SAM" id="MobiDB-lite"/>
    </source>
</evidence>
<evidence type="ECO:0000313" key="17">
    <source>
        <dbReference type="EMBL" id="MET1492082.1"/>
    </source>
</evidence>
<dbReference type="EMBL" id="JBEWLZ010000020">
    <property type="protein sequence ID" value="MET1492082.1"/>
    <property type="molecule type" value="Genomic_DNA"/>
</dbReference>
<keyword evidence="4" id="KW-0145">Chemotaxis</keyword>
<dbReference type="RefSeq" id="WP_345930450.1">
    <property type="nucleotide sequence ID" value="NZ_JBDIVF010000017.1"/>
</dbReference>
<dbReference type="InterPro" id="IPR003594">
    <property type="entry name" value="HATPase_dom"/>
</dbReference>
<keyword evidence="10" id="KW-0902">Two-component regulatory system</keyword>
<evidence type="ECO:0000256" key="4">
    <source>
        <dbReference type="ARBA" id="ARBA00022500"/>
    </source>
</evidence>
<evidence type="ECO:0000256" key="11">
    <source>
        <dbReference type="ARBA" id="ARBA00035100"/>
    </source>
</evidence>
<dbReference type="PANTHER" id="PTHR43395">
    <property type="entry name" value="SENSOR HISTIDINE KINASE CHEA"/>
    <property type="match status" value="1"/>
</dbReference>
<dbReference type="InterPro" id="IPR036890">
    <property type="entry name" value="HATPase_C_sf"/>
</dbReference>
<dbReference type="SUPFAM" id="SSF47226">
    <property type="entry name" value="Histidine-containing phosphotransfer domain, HPT domain"/>
    <property type="match status" value="1"/>
</dbReference>
<dbReference type="InterPro" id="IPR005467">
    <property type="entry name" value="His_kinase_dom"/>
</dbReference>
<dbReference type="SMART" id="SM00387">
    <property type="entry name" value="HATPase_c"/>
    <property type="match status" value="1"/>
</dbReference>
<dbReference type="PRINTS" id="PR00344">
    <property type="entry name" value="BCTRLSENSOR"/>
</dbReference>
<feature type="domain" description="CheW-like" evidence="15">
    <location>
        <begin position="497"/>
        <end position="631"/>
    </location>
</feature>
<organism evidence="17 18">
    <name type="scientific">Uliginosibacterium paludis</name>
    <dbReference type="NCBI Taxonomy" id="1615952"/>
    <lineage>
        <taxon>Bacteria</taxon>
        <taxon>Pseudomonadati</taxon>
        <taxon>Pseudomonadota</taxon>
        <taxon>Betaproteobacteria</taxon>
        <taxon>Rhodocyclales</taxon>
        <taxon>Zoogloeaceae</taxon>
        <taxon>Uliginosibacterium</taxon>
    </lineage>
</organism>
<keyword evidence="7" id="KW-0547">Nucleotide-binding</keyword>
<feature type="domain" description="HPt" evidence="16">
    <location>
        <begin position="1"/>
        <end position="105"/>
    </location>
</feature>
<accession>A0ABV2CVY7</accession>
<evidence type="ECO:0000256" key="6">
    <source>
        <dbReference type="ARBA" id="ARBA00022679"/>
    </source>
</evidence>
<dbReference type="SUPFAM" id="SSF47384">
    <property type="entry name" value="Homodimeric domain of signal transducing histidine kinase"/>
    <property type="match status" value="1"/>
</dbReference>
<evidence type="ECO:0000256" key="3">
    <source>
        <dbReference type="ARBA" id="ARBA00021495"/>
    </source>
</evidence>
<proteinExistence type="predicted"/>
<evidence type="ECO:0000256" key="1">
    <source>
        <dbReference type="ARBA" id="ARBA00000085"/>
    </source>
</evidence>
<dbReference type="Gene3D" id="1.10.287.560">
    <property type="entry name" value="Histidine kinase CheA-like, homodimeric domain"/>
    <property type="match status" value="1"/>
</dbReference>
<protein>
    <recommendedName>
        <fullName evidence="3">Chemotaxis protein CheA</fullName>
        <ecNumber evidence="2">2.7.13.3</ecNumber>
    </recommendedName>
</protein>
<dbReference type="PROSITE" id="PS50894">
    <property type="entry name" value="HPT"/>
    <property type="match status" value="1"/>
</dbReference>
<feature type="compositionally biased region" description="Low complexity" evidence="13">
    <location>
        <begin position="222"/>
        <end position="247"/>
    </location>
</feature>
<dbReference type="InterPro" id="IPR036097">
    <property type="entry name" value="HisK_dim/P_sf"/>
</dbReference>
<dbReference type="SUPFAM" id="SSF55874">
    <property type="entry name" value="ATPase domain of HSP90 chaperone/DNA topoisomerase II/histidine kinase"/>
    <property type="match status" value="1"/>
</dbReference>
<evidence type="ECO:0000256" key="10">
    <source>
        <dbReference type="ARBA" id="ARBA00023012"/>
    </source>
</evidence>
<keyword evidence="5 12" id="KW-0597">Phosphoprotein</keyword>
<dbReference type="SUPFAM" id="SSF50341">
    <property type="entry name" value="CheW-like"/>
    <property type="match status" value="1"/>
</dbReference>
<dbReference type="Gene3D" id="2.30.30.40">
    <property type="entry name" value="SH3 Domains"/>
    <property type="match status" value="1"/>
</dbReference>
<dbReference type="InterPro" id="IPR004105">
    <property type="entry name" value="CheA-like_dim"/>
</dbReference>
<dbReference type="PANTHER" id="PTHR43395:SF10">
    <property type="entry name" value="CHEMOTAXIS PROTEIN CHEA"/>
    <property type="match status" value="1"/>
</dbReference>
<keyword evidence="9" id="KW-0067">ATP-binding</keyword>
<comment type="catalytic activity">
    <reaction evidence="1">
        <text>ATP + protein L-histidine = ADP + protein N-phospho-L-histidine.</text>
        <dbReference type="EC" id="2.7.13.3"/>
    </reaction>
</comment>
<evidence type="ECO:0000259" key="15">
    <source>
        <dbReference type="PROSITE" id="PS50851"/>
    </source>
</evidence>
<dbReference type="InterPro" id="IPR004358">
    <property type="entry name" value="Sig_transdc_His_kin-like_C"/>
</dbReference>
<sequence length="632" mass="67256">MSVDLSQFFQTFFEEATDHLADMERLLLAVDPAAPQAEDLDSIFRAAHSIKGGAGIFGFQKLAGLTHILESHLDRIRSGRAAMSEALADEFLAAVDYLRLLLQACRSGDEVDEDEYVAMCARYEHLGETAARTNVPAVAEDDGSFGLFEPSPQPDAPSAPQDEGFGFFEPQPGTGGQNEQDEGFGFFEPQAPAPAAAPAGSPDIEGFGLFEPVPPAQAPVSGAPAGKAEAAGPARAAPRAAPANPDAASIRVSVERVDQLINLVGELVITQAMLNETGAKIEGPMAERLQNSLNLLERNTRDLQEAVMSIRMLPISFVFNRFPRVVRDLSHKLGKGVELIIQGEGTELDRSLIEKLVDPLTHLVRNSIDHGIESPEKRLAAGKPERGTVILRASQQGGSIVVEVIDDGAGLNRERILAKASEKGIAVSDAMSDAEVWQLIFAPGFSTAEQVTDVSGRGVGMDVVRRNISDLGGRIEISSTEGQGASFVIRLPLTLAILDGMSVAVGPEIFIIPLTYILESLQPEQSEIRPIAGQREVVHVRGDYLPLIPLAEVLGTPAAPEGGNRILLLVQAGETRAALQVDDLLGQHQVVIKSLEANYRRVPGISGATIMGDGHVALILDVPGVIRIGLGG</sequence>
<evidence type="ECO:0000256" key="5">
    <source>
        <dbReference type="ARBA" id="ARBA00022553"/>
    </source>
</evidence>
<dbReference type="InterPro" id="IPR036641">
    <property type="entry name" value="HPT_dom_sf"/>
</dbReference>
<evidence type="ECO:0000256" key="7">
    <source>
        <dbReference type="ARBA" id="ARBA00022741"/>
    </source>
</evidence>
<dbReference type="PROSITE" id="PS50851">
    <property type="entry name" value="CHEW"/>
    <property type="match status" value="1"/>
</dbReference>
<evidence type="ECO:0000313" key="18">
    <source>
        <dbReference type="Proteomes" id="UP001548590"/>
    </source>
</evidence>
<dbReference type="InterPro" id="IPR051315">
    <property type="entry name" value="Bact_Chemotaxis_CheA"/>
</dbReference>
<dbReference type="Pfam" id="PF02895">
    <property type="entry name" value="H-kinase_dim"/>
    <property type="match status" value="1"/>
</dbReference>
<feature type="modified residue" description="Phosphohistidine" evidence="12">
    <location>
        <position position="48"/>
    </location>
</feature>
<dbReference type="SMART" id="SM00073">
    <property type="entry name" value="HPT"/>
    <property type="match status" value="1"/>
</dbReference>
<gene>
    <name evidence="17" type="ORF">ABVT11_19740</name>
</gene>
<dbReference type="PROSITE" id="PS50109">
    <property type="entry name" value="HIS_KIN"/>
    <property type="match status" value="1"/>
</dbReference>
<feature type="domain" description="Histidine kinase" evidence="14">
    <location>
        <begin position="286"/>
        <end position="495"/>
    </location>
</feature>
<evidence type="ECO:0000259" key="16">
    <source>
        <dbReference type="PROSITE" id="PS50894"/>
    </source>
</evidence>
<dbReference type="Pfam" id="PF01584">
    <property type="entry name" value="CheW"/>
    <property type="match status" value="1"/>
</dbReference>
<dbReference type="InterPro" id="IPR008207">
    <property type="entry name" value="Sig_transdc_His_kin_Hpt_dom"/>
</dbReference>
<dbReference type="Gene3D" id="1.20.120.160">
    <property type="entry name" value="HPT domain"/>
    <property type="match status" value="1"/>
</dbReference>
<dbReference type="InterPro" id="IPR002545">
    <property type="entry name" value="CheW-lke_dom"/>
</dbReference>
<keyword evidence="6" id="KW-0808">Transferase</keyword>
<comment type="function">
    <text evidence="11">Involved in the transmission of sensory signals from the chemoreceptors to the flagellar motors. CheA is autophosphorylated; it can transfer its phosphate group to either CheB or CheY.</text>
</comment>
<keyword evidence="8" id="KW-0418">Kinase</keyword>